<dbReference type="Gene3D" id="2.10.25.10">
    <property type="entry name" value="Laminin"/>
    <property type="match status" value="2"/>
</dbReference>
<evidence type="ECO:0000313" key="4">
    <source>
        <dbReference type="EnsemblMetazoa" id="AMIN002722-PA"/>
    </source>
</evidence>
<feature type="domain" description="TIL" evidence="3">
    <location>
        <begin position="65"/>
        <end position="120"/>
    </location>
</feature>
<proteinExistence type="predicted"/>
<dbReference type="AlphaFoldDB" id="A0A182VXC3"/>
<feature type="domain" description="TIL" evidence="3">
    <location>
        <begin position="4"/>
        <end position="56"/>
    </location>
</feature>
<evidence type="ECO:0000313" key="5">
    <source>
        <dbReference type="Proteomes" id="UP000075920"/>
    </source>
</evidence>
<dbReference type="SUPFAM" id="SSF57567">
    <property type="entry name" value="Serine protease inhibitors"/>
    <property type="match status" value="2"/>
</dbReference>
<dbReference type="Proteomes" id="UP000075920">
    <property type="component" value="Unassembled WGS sequence"/>
</dbReference>
<dbReference type="GO" id="GO:0030414">
    <property type="term" value="F:peptidase inhibitor activity"/>
    <property type="evidence" value="ECO:0007669"/>
    <property type="project" value="UniProtKB-KW"/>
</dbReference>
<organism evidence="4 5">
    <name type="scientific">Anopheles minimus</name>
    <dbReference type="NCBI Taxonomy" id="112268"/>
    <lineage>
        <taxon>Eukaryota</taxon>
        <taxon>Metazoa</taxon>
        <taxon>Ecdysozoa</taxon>
        <taxon>Arthropoda</taxon>
        <taxon>Hexapoda</taxon>
        <taxon>Insecta</taxon>
        <taxon>Pterygota</taxon>
        <taxon>Neoptera</taxon>
        <taxon>Endopterygota</taxon>
        <taxon>Diptera</taxon>
        <taxon>Nematocera</taxon>
        <taxon>Culicoidea</taxon>
        <taxon>Culicidae</taxon>
        <taxon>Anophelinae</taxon>
        <taxon>Anopheles</taxon>
    </lineage>
</organism>
<reference evidence="4" key="2">
    <citation type="submission" date="2020-05" db="UniProtKB">
        <authorList>
            <consortium name="EnsemblMetazoa"/>
        </authorList>
    </citation>
    <scope>IDENTIFICATION</scope>
    <source>
        <strain evidence="4">MINIMUS1</strain>
    </source>
</reference>
<reference evidence="5" key="1">
    <citation type="submission" date="2013-03" db="EMBL/GenBank/DDBJ databases">
        <title>The Genome Sequence of Anopheles minimus MINIMUS1.</title>
        <authorList>
            <consortium name="The Broad Institute Genomics Platform"/>
            <person name="Neafsey D.E."/>
            <person name="Walton C."/>
            <person name="Walker B."/>
            <person name="Young S.K."/>
            <person name="Zeng Q."/>
            <person name="Gargeya S."/>
            <person name="Fitzgerald M."/>
            <person name="Haas B."/>
            <person name="Abouelleil A."/>
            <person name="Allen A.W."/>
            <person name="Alvarado L."/>
            <person name="Arachchi H.M."/>
            <person name="Berlin A.M."/>
            <person name="Chapman S.B."/>
            <person name="Gainer-Dewar J."/>
            <person name="Goldberg J."/>
            <person name="Griggs A."/>
            <person name="Gujja S."/>
            <person name="Hansen M."/>
            <person name="Howarth C."/>
            <person name="Imamovic A."/>
            <person name="Ireland A."/>
            <person name="Larimer J."/>
            <person name="McCowan C."/>
            <person name="Murphy C."/>
            <person name="Pearson M."/>
            <person name="Poon T.W."/>
            <person name="Priest M."/>
            <person name="Roberts A."/>
            <person name="Saif S."/>
            <person name="Shea T."/>
            <person name="Sisk P."/>
            <person name="Sykes S."/>
            <person name="Wortman J."/>
            <person name="Nusbaum C."/>
            <person name="Birren B."/>
        </authorList>
    </citation>
    <scope>NUCLEOTIDE SEQUENCE [LARGE SCALE GENOMIC DNA]</scope>
    <source>
        <strain evidence="5">MINIMUS1</strain>
    </source>
</reference>
<dbReference type="InterPro" id="IPR051368">
    <property type="entry name" value="SerProtInhib-TIL_Domain"/>
</dbReference>
<dbReference type="STRING" id="112268.A0A182VXC3"/>
<dbReference type="PANTHER" id="PTHR23259">
    <property type="entry name" value="RIDDLE"/>
    <property type="match status" value="1"/>
</dbReference>
<accession>A0A182VXC3</accession>
<dbReference type="CDD" id="cd19941">
    <property type="entry name" value="TIL"/>
    <property type="match status" value="2"/>
</dbReference>
<evidence type="ECO:0000256" key="2">
    <source>
        <dbReference type="ARBA" id="ARBA00023157"/>
    </source>
</evidence>
<keyword evidence="2" id="KW-1015">Disulfide bond</keyword>
<dbReference type="EnsemblMetazoa" id="AMIN002722-RA">
    <property type="protein sequence ID" value="AMIN002722-PA"/>
    <property type="gene ID" value="AMIN002722"/>
</dbReference>
<protein>
    <recommendedName>
        <fullName evidence="3">TIL domain-containing protein</fullName>
    </recommendedName>
</protein>
<evidence type="ECO:0000256" key="1">
    <source>
        <dbReference type="ARBA" id="ARBA00022690"/>
    </source>
</evidence>
<keyword evidence="5" id="KW-1185">Reference proteome</keyword>
<dbReference type="VEuPathDB" id="VectorBase:AMIN002722"/>
<dbReference type="Pfam" id="PF01826">
    <property type="entry name" value="TIL"/>
    <property type="match status" value="2"/>
</dbReference>
<dbReference type="InterPro" id="IPR002919">
    <property type="entry name" value="TIL_dom"/>
</dbReference>
<evidence type="ECO:0000259" key="3">
    <source>
        <dbReference type="Pfam" id="PF01826"/>
    </source>
</evidence>
<sequence>MPSCNRNEIYSCCGSCVQRSCINLVQHVYCKQCAEGCFCRPGYIRKVPGGPCVPVSTRSIRFPRCNRNEVYTCCGPCVQDTCKPALVEVNCLLACTEGCVCRPGYVRRVSGGACVRKSKCPKKLVL</sequence>
<name>A0A182VXC3_9DIPT</name>
<dbReference type="InterPro" id="IPR036084">
    <property type="entry name" value="Ser_inhib-like_sf"/>
</dbReference>
<keyword evidence="1" id="KW-0646">Protease inhibitor</keyword>
<dbReference type="PANTHER" id="PTHR23259:SF70">
    <property type="entry name" value="ACCESSORY GLAND PROTEIN ACP62F-RELATED"/>
    <property type="match status" value="1"/>
</dbReference>